<dbReference type="Proteomes" id="UP000219167">
    <property type="component" value="Unassembled WGS sequence"/>
</dbReference>
<dbReference type="OrthoDB" id="256906at2"/>
<accession>A0A285U182</accession>
<evidence type="ECO:0000313" key="2">
    <source>
        <dbReference type="EMBL" id="SOC35684.1"/>
    </source>
</evidence>
<sequence length="274" mass="30234">MKLGLGSYAFRWSIGIKDLQPAKPMTAMEVLEIAHQHGLSLVQYADNLPLDRLTAEEHLALKARADGYGMALEVGTQSFDAEELARYIPIGERIGSKILRVALDAEDAQIPVPELAAQIRELLPDGKRAGLRFAIENHFNYPSPRMVELLDAVADDALGVCLDVANSICAGEWPMTTVKMLAPYTINLHLKDYEITPDPYGVGFRIHGTPLSEGRAEIEEILGTLAHCPDDMSVILEHWLPQSDDMEATRQLEHVWLGRTVAAAKRLVPGKHQA</sequence>
<proteinExistence type="predicted"/>
<dbReference type="InterPro" id="IPR036237">
    <property type="entry name" value="Xyl_isomerase-like_sf"/>
</dbReference>
<dbReference type="Pfam" id="PF01261">
    <property type="entry name" value="AP_endonuc_2"/>
    <property type="match status" value="1"/>
</dbReference>
<dbReference type="PANTHER" id="PTHR12110:SF53">
    <property type="entry name" value="BLR5974 PROTEIN"/>
    <property type="match status" value="1"/>
</dbReference>
<protein>
    <submittedName>
        <fullName evidence="2">Sugar phosphate isomerase/epimerase</fullName>
    </submittedName>
</protein>
<keyword evidence="3" id="KW-1185">Reference proteome</keyword>
<keyword evidence="2" id="KW-0413">Isomerase</keyword>
<dbReference type="Gene3D" id="3.20.20.150">
    <property type="entry name" value="Divalent-metal-dependent TIM barrel enzymes"/>
    <property type="match status" value="1"/>
</dbReference>
<evidence type="ECO:0000259" key="1">
    <source>
        <dbReference type="Pfam" id="PF01261"/>
    </source>
</evidence>
<gene>
    <name evidence="2" type="ORF">SAMN05892877_10220</name>
</gene>
<dbReference type="InterPro" id="IPR013022">
    <property type="entry name" value="Xyl_isomerase-like_TIM-brl"/>
</dbReference>
<organism evidence="2 3">
    <name type="scientific">Rhizobium subbaraonis</name>
    <dbReference type="NCBI Taxonomy" id="908946"/>
    <lineage>
        <taxon>Bacteria</taxon>
        <taxon>Pseudomonadati</taxon>
        <taxon>Pseudomonadota</taxon>
        <taxon>Alphaproteobacteria</taxon>
        <taxon>Hyphomicrobiales</taxon>
        <taxon>Rhizobiaceae</taxon>
        <taxon>Rhizobium/Agrobacterium group</taxon>
        <taxon>Rhizobium</taxon>
    </lineage>
</organism>
<name>A0A285U182_9HYPH</name>
<dbReference type="InterPro" id="IPR050312">
    <property type="entry name" value="IolE/XylAMocC-like"/>
</dbReference>
<dbReference type="PANTHER" id="PTHR12110">
    <property type="entry name" value="HYDROXYPYRUVATE ISOMERASE"/>
    <property type="match status" value="1"/>
</dbReference>
<dbReference type="AlphaFoldDB" id="A0A285U182"/>
<reference evidence="2 3" key="1">
    <citation type="submission" date="2017-08" db="EMBL/GenBank/DDBJ databases">
        <authorList>
            <person name="de Groot N.N."/>
        </authorList>
    </citation>
    <scope>NUCLEOTIDE SEQUENCE [LARGE SCALE GENOMIC DNA]</scope>
    <source>
        <strain evidence="2 3">JC85</strain>
    </source>
</reference>
<dbReference type="GO" id="GO:0016853">
    <property type="term" value="F:isomerase activity"/>
    <property type="evidence" value="ECO:0007669"/>
    <property type="project" value="UniProtKB-KW"/>
</dbReference>
<evidence type="ECO:0000313" key="3">
    <source>
        <dbReference type="Proteomes" id="UP000219167"/>
    </source>
</evidence>
<dbReference type="RefSeq" id="WP_097136123.1">
    <property type="nucleotide sequence ID" value="NZ_OBQD01000002.1"/>
</dbReference>
<dbReference type="EMBL" id="OBQD01000002">
    <property type="protein sequence ID" value="SOC35684.1"/>
    <property type="molecule type" value="Genomic_DNA"/>
</dbReference>
<dbReference type="SUPFAM" id="SSF51658">
    <property type="entry name" value="Xylose isomerase-like"/>
    <property type="match status" value="1"/>
</dbReference>
<feature type="domain" description="Xylose isomerase-like TIM barrel" evidence="1">
    <location>
        <begin position="59"/>
        <end position="244"/>
    </location>
</feature>